<keyword evidence="2" id="KW-1185">Reference proteome</keyword>
<comment type="caution">
    <text evidence="1">The sequence shown here is derived from an EMBL/GenBank/DDBJ whole genome shotgun (WGS) entry which is preliminary data.</text>
</comment>
<evidence type="ECO:0000313" key="2">
    <source>
        <dbReference type="Proteomes" id="UP001148838"/>
    </source>
</evidence>
<evidence type="ECO:0000313" key="1">
    <source>
        <dbReference type="EMBL" id="KAJ4429274.1"/>
    </source>
</evidence>
<dbReference type="EMBL" id="JAJSOF020000036">
    <property type="protein sequence ID" value="KAJ4429274.1"/>
    <property type="molecule type" value="Genomic_DNA"/>
</dbReference>
<proteinExistence type="predicted"/>
<name>A0ABQ8S5X0_PERAM</name>
<dbReference type="Proteomes" id="UP001148838">
    <property type="component" value="Unassembled WGS sequence"/>
</dbReference>
<sequence>MVKAGNSLRALYWKMVHLTCLAHACHRVEEEVKSQVLMVDQLIGNVKKVFVDTPSKVASFKAMTPGSTNVTCTYPHEVGKLD</sequence>
<protein>
    <recommendedName>
        <fullName evidence="3">DUF659 domain-containing protein</fullName>
    </recommendedName>
</protein>
<gene>
    <name evidence="1" type="ORF">ANN_26277</name>
</gene>
<accession>A0ABQ8S5X0</accession>
<reference evidence="1 2" key="1">
    <citation type="journal article" date="2022" name="Allergy">
        <title>Genome assembly and annotation of Periplaneta americana reveal a comprehensive cockroach allergen profile.</title>
        <authorList>
            <person name="Wang L."/>
            <person name="Xiong Q."/>
            <person name="Saelim N."/>
            <person name="Wang L."/>
            <person name="Nong W."/>
            <person name="Wan A.T."/>
            <person name="Shi M."/>
            <person name="Liu X."/>
            <person name="Cao Q."/>
            <person name="Hui J.H.L."/>
            <person name="Sookrung N."/>
            <person name="Leung T.F."/>
            <person name="Tungtrongchitr A."/>
            <person name="Tsui S.K.W."/>
        </authorList>
    </citation>
    <scope>NUCLEOTIDE SEQUENCE [LARGE SCALE GENOMIC DNA]</scope>
    <source>
        <strain evidence="1">PWHHKU_190912</strain>
    </source>
</reference>
<evidence type="ECO:0008006" key="3">
    <source>
        <dbReference type="Google" id="ProtNLM"/>
    </source>
</evidence>
<organism evidence="1 2">
    <name type="scientific">Periplaneta americana</name>
    <name type="common">American cockroach</name>
    <name type="synonym">Blatta americana</name>
    <dbReference type="NCBI Taxonomy" id="6978"/>
    <lineage>
        <taxon>Eukaryota</taxon>
        <taxon>Metazoa</taxon>
        <taxon>Ecdysozoa</taxon>
        <taxon>Arthropoda</taxon>
        <taxon>Hexapoda</taxon>
        <taxon>Insecta</taxon>
        <taxon>Pterygota</taxon>
        <taxon>Neoptera</taxon>
        <taxon>Polyneoptera</taxon>
        <taxon>Dictyoptera</taxon>
        <taxon>Blattodea</taxon>
        <taxon>Blattoidea</taxon>
        <taxon>Blattidae</taxon>
        <taxon>Blattinae</taxon>
        <taxon>Periplaneta</taxon>
    </lineage>
</organism>